<evidence type="ECO:0000313" key="3">
    <source>
        <dbReference type="Proteomes" id="UP000595254"/>
    </source>
</evidence>
<keyword evidence="1" id="KW-1133">Transmembrane helix</keyword>
<protein>
    <submittedName>
        <fullName evidence="2">Uncharacterized protein</fullName>
    </submittedName>
</protein>
<dbReference type="EMBL" id="CP068053">
    <property type="protein sequence ID" value="QQS98561.1"/>
    <property type="molecule type" value="Genomic_DNA"/>
</dbReference>
<name>A0A974NIL6_PERPY</name>
<feature type="transmembrane region" description="Helical" evidence="1">
    <location>
        <begin position="76"/>
        <end position="93"/>
    </location>
</feature>
<feature type="transmembrane region" description="Helical" evidence="1">
    <location>
        <begin position="9"/>
        <end position="26"/>
    </location>
</feature>
<reference evidence="2 3" key="1">
    <citation type="submission" date="2021-01" db="EMBL/GenBank/DDBJ databases">
        <title>FDA dAtabase for Regulatory Grade micrObial Sequences (FDA-ARGOS): Supporting development and validation of Infectious Disease Dx tests.</title>
        <authorList>
            <person name="Nelson B."/>
            <person name="Plummer A."/>
            <person name="Tallon L."/>
            <person name="Sadzewicz L."/>
            <person name="Zhao X."/>
            <person name="Boylan J."/>
            <person name="Ott S."/>
            <person name="Bowen H."/>
            <person name="Vavikolanu K."/>
            <person name="Mehta A."/>
            <person name="Aluvathingal J."/>
            <person name="Nadendla S."/>
            <person name="Myers T."/>
            <person name="Yan Y."/>
            <person name="Sichtig H."/>
        </authorList>
    </citation>
    <scope>NUCLEOTIDE SEQUENCE [LARGE SCALE GENOMIC DNA]</scope>
    <source>
        <strain evidence="2 3">FDAARGOS_1161</strain>
    </source>
</reference>
<dbReference type="Proteomes" id="UP000595254">
    <property type="component" value="Chromosome"/>
</dbReference>
<dbReference type="RefSeq" id="WP_040372368.1">
    <property type="nucleotide sequence ID" value="NZ_CP068053.1"/>
</dbReference>
<feature type="transmembrane region" description="Helical" evidence="1">
    <location>
        <begin position="46"/>
        <end position="64"/>
    </location>
</feature>
<evidence type="ECO:0000256" key="1">
    <source>
        <dbReference type="SAM" id="Phobius"/>
    </source>
</evidence>
<keyword evidence="3" id="KW-1185">Reference proteome</keyword>
<gene>
    <name evidence="2" type="ORF">I6J18_12425</name>
</gene>
<dbReference type="AlphaFoldDB" id="A0A974NIL6"/>
<organism evidence="2 3">
    <name type="scientific">Peribacillus psychrosaccharolyticus</name>
    <name type="common">Bacillus psychrosaccharolyticus</name>
    <dbReference type="NCBI Taxonomy" id="1407"/>
    <lineage>
        <taxon>Bacteria</taxon>
        <taxon>Bacillati</taxon>
        <taxon>Bacillota</taxon>
        <taxon>Bacilli</taxon>
        <taxon>Bacillales</taxon>
        <taxon>Bacillaceae</taxon>
        <taxon>Peribacillus</taxon>
    </lineage>
</organism>
<proteinExistence type="predicted"/>
<dbReference type="KEGG" id="ppsr:I6J18_12425"/>
<keyword evidence="1" id="KW-0812">Transmembrane</keyword>
<sequence length="97" mass="11193">MKKSLFAKLAYLYSFIVFATFLIYAISVADDNWTVDFKEHKTFLTIFFGLFIISAILLGINLISNKDKKDKIQGKTIVSGLTLVVFFIVWRVLMEIF</sequence>
<evidence type="ECO:0000313" key="2">
    <source>
        <dbReference type="EMBL" id="QQS98561.1"/>
    </source>
</evidence>
<accession>A0A974NIL6</accession>
<keyword evidence="1" id="KW-0472">Membrane</keyword>